<evidence type="ECO:0000259" key="6">
    <source>
        <dbReference type="Pfam" id="PF00082"/>
    </source>
</evidence>
<reference evidence="7" key="1">
    <citation type="submission" date="2022-06" db="EMBL/GenBank/DDBJ databases">
        <title>Genome sequence of Phormidium yuhuli AB48 isolated from an industrial photobioreactor environment.</title>
        <authorList>
            <person name="Qiu Y."/>
            <person name="Noonan A.J.C."/>
            <person name="Dofher K."/>
            <person name="Koch M."/>
            <person name="Kieft B."/>
            <person name="Lin X."/>
            <person name="Ziels R.M."/>
            <person name="Hallam S.J."/>
        </authorList>
    </citation>
    <scope>NUCLEOTIDE SEQUENCE</scope>
    <source>
        <strain evidence="7">AB48</strain>
    </source>
</reference>
<dbReference type="PANTHER" id="PTHR43399:SF4">
    <property type="entry name" value="CELL WALL-ASSOCIATED PROTEASE"/>
    <property type="match status" value="1"/>
</dbReference>
<accession>A0ABY5AQD3</accession>
<evidence type="ECO:0000313" key="7">
    <source>
        <dbReference type="EMBL" id="USR91015.1"/>
    </source>
</evidence>
<gene>
    <name evidence="7" type="ORF">NEA10_19675</name>
</gene>
<dbReference type="Gene3D" id="3.40.50.200">
    <property type="entry name" value="Peptidase S8/S53 domain"/>
    <property type="match status" value="1"/>
</dbReference>
<dbReference type="PROSITE" id="PS00138">
    <property type="entry name" value="SUBTILASE_SER"/>
    <property type="match status" value="1"/>
</dbReference>
<dbReference type="InterPro" id="IPR036852">
    <property type="entry name" value="Peptidase_S8/S53_dom_sf"/>
</dbReference>
<keyword evidence="3 5" id="KW-0378">Hydrolase</keyword>
<keyword evidence="4 5" id="KW-0720">Serine protease</keyword>
<evidence type="ECO:0000256" key="1">
    <source>
        <dbReference type="ARBA" id="ARBA00011073"/>
    </source>
</evidence>
<dbReference type="Proteomes" id="UP001056708">
    <property type="component" value="Chromosome"/>
</dbReference>
<dbReference type="InterPro" id="IPR051048">
    <property type="entry name" value="Peptidase_S8/S53_subtilisin"/>
</dbReference>
<dbReference type="Pfam" id="PF00082">
    <property type="entry name" value="Peptidase_S8"/>
    <property type="match status" value="1"/>
</dbReference>
<dbReference type="InterPro" id="IPR000209">
    <property type="entry name" value="Peptidase_S8/S53_dom"/>
</dbReference>
<proteinExistence type="inferred from homology"/>
<feature type="active site" description="Charge relay system" evidence="5">
    <location>
        <position position="409"/>
    </location>
</feature>
<dbReference type="PROSITE" id="PS51892">
    <property type="entry name" value="SUBTILASE"/>
    <property type="match status" value="1"/>
</dbReference>
<dbReference type="PANTHER" id="PTHR43399">
    <property type="entry name" value="SUBTILISIN-RELATED"/>
    <property type="match status" value="1"/>
</dbReference>
<keyword evidence="8" id="KW-1185">Reference proteome</keyword>
<comment type="similarity">
    <text evidence="1 5">Belongs to the peptidase S8 family.</text>
</comment>
<feature type="active site" description="Charge relay system" evidence="5">
    <location>
        <position position="186"/>
    </location>
</feature>
<feature type="domain" description="Peptidase S8/S53" evidence="6">
    <location>
        <begin position="177"/>
        <end position="451"/>
    </location>
</feature>
<evidence type="ECO:0000256" key="5">
    <source>
        <dbReference type="PROSITE-ProRule" id="PRU01240"/>
    </source>
</evidence>
<evidence type="ECO:0000256" key="3">
    <source>
        <dbReference type="ARBA" id="ARBA00022801"/>
    </source>
</evidence>
<feature type="active site" description="Charge relay system" evidence="5">
    <location>
        <position position="220"/>
    </location>
</feature>
<name>A0ABY5AQD3_9CYAN</name>
<organism evidence="7 8">
    <name type="scientific">Phormidium yuhuli AB48</name>
    <dbReference type="NCBI Taxonomy" id="2940671"/>
    <lineage>
        <taxon>Bacteria</taxon>
        <taxon>Bacillati</taxon>
        <taxon>Cyanobacteriota</taxon>
        <taxon>Cyanophyceae</taxon>
        <taxon>Oscillatoriophycideae</taxon>
        <taxon>Oscillatoriales</taxon>
        <taxon>Oscillatoriaceae</taxon>
        <taxon>Phormidium</taxon>
        <taxon>Phormidium yuhuli</taxon>
    </lineage>
</organism>
<keyword evidence="2 5" id="KW-0645">Protease</keyword>
<evidence type="ECO:0000256" key="2">
    <source>
        <dbReference type="ARBA" id="ARBA00022670"/>
    </source>
</evidence>
<sequence>MTQSFPSKIYAEAIVRSPRGTSLWSDGPPLTAEAIEQYYGDRRTLDEACDRLTAAGFDVLQVGNLSISIAAPGDLYEQVFQTTLRFVERPVIKERARETTATFIDAADTQQFGKIDTENSPLADVLDGIAISEPVYYLRHPCPLPTPPSVRQTYLQVPDGLAQALNAQSLHQQGICGQGTHVVMVDTGWYRHPYFTQHNYDVKVVLAPGSDSPEMDHHGHGTGESANLLAIAPQTRLTVVKADVAINGKCRNVNSIAAFRTAANLRPDVISCSWGSDVRYPPLSAYHRLLAATVADAIHQGILVIFAAGNGHWGFPAQHPDVLAVGGVYLHLDGPLKGELEASNYASAFNSPIYPQRGVPDVCGLVGQRPDASYIMLPVPPGSQIDKNRSLGGDETESNDGWAAFSGTSAAAPQIAGICALIRQMAPGLSPFQVKDILQKTARDVQSGGCHPAAGGYRSQPGFDLATGAGLANAAAAIAVLTQRQFSTHHRGNHQVYQSAIRRTPKMNDFPKLRKNLEALIIEFNETLQEKFEAGEIEAVELNVSEFNFVERSPRTQGILALVKLLKELDDPAKLELKHVFAAQSLLRISQHRELATEILIQAIPHESKKISEAATKALGELTNLGETSEGSSGDLDTQFTSEIYSENGIEVFRRNGTQLGSRLGTAQKMDNIQDLSREASRAFESRRPVYLIT</sequence>
<evidence type="ECO:0000313" key="8">
    <source>
        <dbReference type="Proteomes" id="UP001056708"/>
    </source>
</evidence>
<protein>
    <submittedName>
        <fullName evidence="7">S8 family serine peptidase</fullName>
    </submittedName>
</protein>
<evidence type="ECO:0000256" key="4">
    <source>
        <dbReference type="ARBA" id="ARBA00022825"/>
    </source>
</evidence>
<dbReference type="InterPro" id="IPR015500">
    <property type="entry name" value="Peptidase_S8_subtilisin-rel"/>
</dbReference>
<dbReference type="PRINTS" id="PR00723">
    <property type="entry name" value="SUBTILISIN"/>
</dbReference>
<dbReference type="EMBL" id="CP098611">
    <property type="protein sequence ID" value="USR91015.1"/>
    <property type="molecule type" value="Genomic_DNA"/>
</dbReference>
<dbReference type="InterPro" id="IPR023828">
    <property type="entry name" value="Peptidase_S8_Ser-AS"/>
</dbReference>
<dbReference type="SUPFAM" id="SSF52743">
    <property type="entry name" value="Subtilisin-like"/>
    <property type="match status" value="1"/>
</dbReference>
<dbReference type="RefSeq" id="WP_252663048.1">
    <property type="nucleotide sequence ID" value="NZ_CP098611.1"/>
</dbReference>